<protein>
    <submittedName>
        <fullName evidence="1">Uncharacterized protein</fullName>
    </submittedName>
</protein>
<name>A0ACD5Y0S3_AVESA</name>
<dbReference type="EnsemblPlants" id="AVESA.00010b.r2.5CG0881990.1">
    <property type="protein sequence ID" value="AVESA.00010b.r2.5CG0881990.1.CDS"/>
    <property type="gene ID" value="AVESA.00010b.r2.5CG0881990"/>
</dbReference>
<proteinExistence type="predicted"/>
<dbReference type="Proteomes" id="UP001732700">
    <property type="component" value="Chromosome 5C"/>
</dbReference>
<organism evidence="1 2">
    <name type="scientific">Avena sativa</name>
    <name type="common">Oat</name>
    <dbReference type="NCBI Taxonomy" id="4498"/>
    <lineage>
        <taxon>Eukaryota</taxon>
        <taxon>Viridiplantae</taxon>
        <taxon>Streptophyta</taxon>
        <taxon>Embryophyta</taxon>
        <taxon>Tracheophyta</taxon>
        <taxon>Spermatophyta</taxon>
        <taxon>Magnoliopsida</taxon>
        <taxon>Liliopsida</taxon>
        <taxon>Poales</taxon>
        <taxon>Poaceae</taxon>
        <taxon>BOP clade</taxon>
        <taxon>Pooideae</taxon>
        <taxon>Poodae</taxon>
        <taxon>Poeae</taxon>
        <taxon>Poeae Chloroplast Group 1 (Aveneae type)</taxon>
        <taxon>Aveninae</taxon>
        <taxon>Avena</taxon>
    </lineage>
</organism>
<evidence type="ECO:0000313" key="2">
    <source>
        <dbReference type="Proteomes" id="UP001732700"/>
    </source>
</evidence>
<accession>A0ACD5Y0S3</accession>
<reference evidence="1" key="1">
    <citation type="submission" date="2021-05" db="EMBL/GenBank/DDBJ databases">
        <authorList>
            <person name="Scholz U."/>
            <person name="Mascher M."/>
            <person name="Fiebig A."/>
        </authorList>
    </citation>
    <scope>NUCLEOTIDE SEQUENCE [LARGE SCALE GENOMIC DNA]</scope>
</reference>
<keyword evidence="2" id="KW-1185">Reference proteome</keyword>
<evidence type="ECO:0000313" key="1">
    <source>
        <dbReference type="EnsemblPlants" id="AVESA.00010b.r2.5CG0881990.1.CDS"/>
    </source>
</evidence>
<reference evidence="1" key="2">
    <citation type="submission" date="2025-09" db="UniProtKB">
        <authorList>
            <consortium name="EnsemblPlants"/>
        </authorList>
    </citation>
    <scope>IDENTIFICATION</scope>
</reference>
<sequence length="364" mass="40661">MWVCVAALLLLTGHDGEGEGQDSKVSGVVLIFPAGRGANPKRRFVAAAIIGHKLGPAALEQDDGSSSSLLQASFKWEVDGFSSLLERGGGGHTPTYSNVFRMRGLYWYLKLNPRDTTSDDQNEHVSLRLELDKKSVRSNRVVKTTFKLLIYDQLYGKHHELQVSHDFQSKSTSSGTAWLIPLAELEKNSSRFLANDSCVFCVKLVSVVIAKAEDVSETLFVRKMKHSGPQVYTWNIEDFFALQNPSYSPEFELCGHKWSIKIYPSGDDTTGDYLSLYLVMNVPDTLHEKSARLIEKVITIKNPGTGKRMLKAKGRSEYSKDYDSWGWGKFISLENFKDPSNAYLVKAKCCIEVQVAVIGSSRMK</sequence>